<dbReference type="RefSeq" id="XP_022657291.1">
    <property type="nucleotide sequence ID" value="XM_022801556.1"/>
</dbReference>
<dbReference type="InterPro" id="IPR051747">
    <property type="entry name" value="Angiomotin-like"/>
</dbReference>
<dbReference type="InterPro" id="IPR009114">
    <property type="entry name" value="Angiomotin"/>
</dbReference>
<feature type="region of interest" description="Disordered" evidence="7">
    <location>
        <begin position="27"/>
        <end position="96"/>
    </location>
</feature>
<comment type="similarity">
    <text evidence="2">Belongs to the angiomotin family.</text>
</comment>
<dbReference type="PANTHER" id="PTHR14826">
    <property type="entry name" value="ANGIOMOTIN"/>
    <property type="match status" value="1"/>
</dbReference>
<dbReference type="Proteomes" id="UP000594260">
    <property type="component" value="Unplaced"/>
</dbReference>
<dbReference type="PANTHER" id="PTHR14826:SF14">
    <property type="entry name" value="ANGIOMOTIN_C DOMAIN-CONTAINING PROTEIN"/>
    <property type="match status" value="1"/>
</dbReference>
<dbReference type="PRINTS" id="PR01807">
    <property type="entry name" value="ANGIOMOTIN"/>
</dbReference>
<dbReference type="AlphaFoldDB" id="A0A7M7JUY3"/>
<dbReference type="EnsemblMetazoa" id="XM_022801562">
    <property type="protein sequence ID" value="XP_022657297"/>
    <property type="gene ID" value="LOC111248724"/>
</dbReference>
<dbReference type="InterPro" id="IPR024646">
    <property type="entry name" value="Angiomotin_C"/>
</dbReference>
<dbReference type="RefSeq" id="XP_022657292.1">
    <property type="nucleotide sequence ID" value="XM_022801557.1"/>
</dbReference>
<evidence type="ECO:0000259" key="8">
    <source>
        <dbReference type="Pfam" id="PF12240"/>
    </source>
</evidence>
<dbReference type="RefSeq" id="XP_022657294.1">
    <property type="nucleotide sequence ID" value="XM_022801559.1"/>
</dbReference>
<keyword evidence="4" id="KW-0965">Cell junction</keyword>
<organism evidence="9 10">
    <name type="scientific">Varroa destructor</name>
    <name type="common">Honeybee mite</name>
    <dbReference type="NCBI Taxonomy" id="109461"/>
    <lineage>
        <taxon>Eukaryota</taxon>
        <taxon>Metazoa</taxon>
        <taxon>Ecdysozoa</taxon>
        <taxon>Arthropoda</taxon>
        <taxon>Chelicerata</taxon>
        <taxon>Arachnida</taxon>
        <taxon>Acari</taxon>
        <taxon>Parasitiformes</taxon>
        <taxon>Mesostigmata</taxon>
        <taxon>Gamasina</taxon>
        <taxon>Dermanyssoidea</taxon>
        <taxon>Varroidae</taxon>
        <taxon>Varroa</taxon>
    </lineage>
</organism>
<dbReference type="GO" id="GO:0030334">
    <property type="term" value="P:regulation of cell migration"/>
    <property type="evidence" value="ECO:0007669"/>
    <property type="project" value="TreeGrafter"/>
</dbReference>
<feature type="coiled-coil region" evidence="6">
    <location>
        <begin position="287"/>
        <end position="344"/>
    </location>
</feature>
<feature type="region of interest" description="Disordered" evidence="7">
    <location>
        <begin position="189"/>
        <end position="214"/>
    </location>
</feature>
<keyword evidence="3" id="KW-0597">Phosphoprotein</keyword>
<name>A0A7M7JUY3_VARDE</name>
<evidence type="ECO:0000256" key="2">
    <source>
        <dbReference type="ARBA" id="ARBA00010300"/>
    </source>
</evidence>
<accession>A0A7M7JUY3</accession>
<feature type="region of interest" description="Disordered" evidence="7">
    <location>
        <begin position="607"/>
        <end position="629"/>
    </location>
</feature>
<dbReference type="EnsemblMetazoa" id="XM_022801557">
    <property type="protein sequence ID" value="XP_022657292"/>
    <property type="gene ID" value="LOC111248724"/>
</dbReference>
<feature type="compositionally biased region" description="Low complexity" evidence="7">
    <location>
        <begin position="53"/>
        <end position="64"/>
    </location>
</feature>
<dbReference type="GO" id="GO:0005886">
    <property type="term" value="C:plasma membrane"/>
    <property type="evidence" value="ECO:0007669"/>
    <property type="project" value="TreeGrafter"/>
</dbReference>
<dbReference type="RefSeq" id="XP_022657295.1">
    <property type="nucleotide sequence ID" value="XM_022801560.1"/>
</dbReference>
<dbReference type="EnsemblMetazoa" id="XM_022801560">
    <property type="protein sequence ID" value="XP_022657295"/>
    <property type="gene ID" value="LOC111248724"/>
</dbReference>
<proteinExistence type="inferred from homology"/>
<evidence type="ECO:0000256" key="3">
    <source>
        <dbReference type="ARBA" id="ARBA00022553"/>
    </source>
</evidence>
<evidence type="ECO:0000256" key="7">
    <source>
        <dbReference type="SAM" id="MobiDB-lite"/>
    </source>
</evidence>
<evidence type="ECO:0000256" key="1">
    <source>
        <dbReference type="ARBA" id="ARBA00004282"/>
    </source>
</evidence>
<keyword evidence="5 6" id="KW-0175">Coiled coil</keyword>
<feature type="compositionally biased region" description="Low complexity" evidence="7">
    <location>
        <begin position="27"/>
        <end position="37"/>
    </location>
</feature>
<sequence>MSVRTTPSTAAAYPSSTAVITVPSFSASYSSGASGASDPELDGRLSASQENLAAADGVVGNGTNANGGSGVNSPNSQNNRLAPQGIPPHGERQEPQGEETLIADELNNTLVIRNNASIDGYSSPFYGKAPPYPGLMGAQSTPMINNHKASTQGVGSQAAREVQEITEIPKHYLDNSPMLKHLAKEIQIQPTSSNGSPAAADLPSPSGVSMTPQAMPVGITNLQTLQGIQPIQANHQLSVLQMSVVNGSLPMAPAGQGTLVNMSQLGDITVPQDDNGNKIISLLSQENQALKAELDLCHTKISRLERMEIELQHLHEAQEEIVVANEKRERLETALRTRMEQEIQRLRRGLAASPAHADANFVEMQQELSRRDLLIAQLLGQNKELLCEKERKDVEIAAQTATLAEQRKHIEILDHALTNAQANIVRLEEEARKKEFYVERVHELQRALQQMQAASERRLEMEKRMRTELEKDVQSLGRNLANSGGDVEDLRKTIRDYEEKVVSLEGEVARWEQKYLEESALRQMAVDAASVPKDARIAALERNSVETERLISQVRSEKLRQMDELHAAHRRGAELESRLKDMESKLAERDAMIRVLQQRSSIHARAASSVALTHHHRRTGSKDETIPDRAAMDESLKEFGSRLANKASLLGNMQCGSAVAGSSSTQSSLQLASSNSKSTSNLISPIEVPASKLSISAASLEQNGIDGNQGDGDGGTVKVWCV</sequence>
<evidence type="ECO:0000313" key="10">
    <source>
        <dbReference type="Proteomes" id="UP000594260"/>
    </source>
</evidence>
<evidence type="ECO:0000313" key="9">
    <source>
        <dbReference type="EnsemblMetazoa" id="XP_022657294"/>
    </source>
</evidence>
<dbReference type="GeneID" id="111248724"/>
<dbReference type="EnsemblMetazoa" id="XM_022801559">
    <property type="protein sequence ID" value="XP_022657294"/>
    <property type="gene ID" value="LOC111248724"/>
</dbReference>
<feature type="compositionally biased region" description="Basic and acidic residues" evidence="7">
    <location>
        <begin position="620"/>
        <end position="629"/>
    </location>
</feature>
<dbReference type="EnsemblMetazoa" id="XM_022801558">
    <property type="protein sequence ID" value="XP_022657293"/>
    <property type="gene ID" value="LOC111248724"/>
</dbReference>
<evidence type="ECO:0000256" key="4">
    <source>
        <dbReference type="ARBA" id="ARBA00022949"/>
    </source>
</evidence>
<keyword evidence="10" id="KW-1185">Reference proteome</keyword>
<evidence type="ECO:0000256" key="5">
    <source>
        <dbReference type="ARBA" id="ARBA00023054"/>
    </source>
</evidence>
<feature type="domain" description="Angiomotin C-terminal" evidence="8">
    <location>
        <begin position="437"/>
        <end position="611"/>
    </location>
</feature>
<feature type="coiled-coil region" evidence="6">
    <location>
        <begin position="410"/>
        <end position="599"/>
    </location>
</feature>
<dbReference type="RefSeq" id="XP_022657293.1">
    <property type="nucleotide sequence ID" value="XM_022801558.1"/>
</dbReference>
<protein>
    <recommendedName>
        <fullName evidence="8">Angiomotin C-terminal domain-containing protein</fullName>
    </recommendedName>
</protein>
<dbReference type="GO" id="GO:0031410">
    <property type="term" value="C:cytoplasmic vesicle"/>
    <property type="evidence" value="ECO:0007669"/>
    <property type="project" value="TreeGrafter"/>
</dbReference>
<dbReference type="GO" id="GO:0030036">
    <property type="term" value="P:actin cytoskeleton organization"/>
    <property type="evidence" value="ECO:0007669"/>
    <property type="project" value="TreeGrafter"/>
</dbReference>
<evidence type="ECO:0000256" key="6">
    <source>
        <dbReference type="SAM" id="Coils"/>
    </source>
</evidence>
<comment type="subcellular location">
    <subcellularLocation>
        <location evidence="1">Cell junction</location>
    </subcellularLocation>
</comment>
<dbReference type="GO" id="GO:0005923">
    <property type="term" value="C:bicellular tight junction"/>
    <property type="evidence" value="ECO:0007669"/>
    <property type="project" value="TreeGrafter"/>
</dbReference>
<dbReference type="EnsemblMetazoa" id="XM_022801556">
    <property type="protein sequence ID" value="XP_022657291"/>
    <property type="gene ID" value="LOC111248724"/>
</dbReference>
<reference evidence="9" key="1">
    <citation type="submission" date="2021-01" db="UniProtKB">
        <authorList>
            <consortium name="EnsemblMetazoa"/>
        </authorList>
    </citation>
    <scope>IDENTIFICATION</scope>
</reference>
<dbReference type="RefSeq" id="XP_022657297.1">
    <property type="nucleotide sequence ID" value="XM_022801562.1"/>
</dbReference>
<dbReference type="Pfam" id="PF12240">
    <property type="entry name" value="Angiomotin_C"/>
    <property type="match status" value="1"/>
</dbReference>